<keyword evidence="2" id="KW-1185">Reference proteome</keyword>
<name>A0A9D4NAI1_DREPO</name>
<reference evidence="1" key="1">
    <citation type="journal article" date="2019" name="bioRxiv">
        <title>The Genome of the Zebra Mussel, Dreissena polymorpha: A Resource for Invasive Species Research.</title>
        <authorList>
            <person name="McCartney M.A."/>
            <person name="Auch B."/>
            <person name="Kono T."/>
            <person name="Mallez S."/>
            <person name="Zhang Y."/>
            <person name="Obille A."/>
            <person name="Becker A."/>
            <person name="Abrahante J.E."/>
            <person name="Garbe J."/>
            <person name="Badalamenti J.P."/>
            <person name="Herman A."/>
            <person name="Mangelson H."/>
            <person name="Liachko I."/>
            <person name="Sullivan S."/>
            <person name="Sone E.D."/>
            <person name="Koren S."/>
            <person name="Silverstein K.A.T."/>
            <person name="Beckman K.B."/>
            <person name="Gohl D.M."/>
        </authorList>
    </citation>
    <scope>NUCLEOTIDE SEQUENCE</scope>
    <source>
        <strain evidence="1">Duluth1</strain>
        <tissue evidence="1">Whole animal</tissue>
    </source>
</reference>
<dbReference type="EMBL" id="JAIWYP010000001">
    <property type="protein sequence ID" value="KAH3892010.1"/>
    <property type="molecule type" value="Genomic_DNA"/>
</dbReference>
<proteinExistence type="predicted"/>
<sequence>MQRINKSTNIDGKKHKQFYRGKDIETEGGDMNRSIDFEVVKGHVEIYGEEEWQREGKGWRLESLG</sequence>
<evidence type="ECO:0000313" key="1">
    <source>
        <dbReference type="EMBL" id="KAH3892010.1"/>
    </source>
</evidence>
<evidence type="ECO:0000313" key="2">
    <source>
        <dbReference type="Proteomes" id="UP000828390"/>
    </source>
</evidence>
<accession>A0A9D4NAI1</accession>
<dbReference type="Proteomes" id="UP000828390">
    <property type="component" value="Unassembled WGS sequence"/>
</dbReference>
<reference evidence="1" key="2">
    <citation type="submission" date="2020-11" db="EMBL/GenBank/DDBJ databases">
        <authorList>
            <person name="McCartney M.A."/>
            <person name="Auch B."/>
            <person name="Kono T."/>
            <person name="Mallez S."/>
            <person name="Becker A."/>
            <person name="Gohl D.M."/>
            <person name="Silverstein K.A.T."/>
            <person name="Koren S."/>
            <person name="Bechman K.B."/>
            <person name="Herman A."/>
            <person name="Abrahante J.E."/>
            <person name="Garbe J."/>
        </authorList>
    </citation>
    <scope>NUCLEOTIDE SEQUENCE</scope>
    <source>
        <strain evidence="1">Duluth1</strain>
        <tissue evidence="1">Whole animal</tissue>
    </source>
</reference>
<comment type="caution">
    <text evidence="1">The sequence shown here is derived from an EMBL/GenBank/DDBJ whole genome shotgun (WGS) entry which is preliminary data.</text>
</comment>
<gene>
    <name evidence="1" type="ORF">DPMN_016121</name>
</gene>
<dbReference type="AlphaFoldDB" id="A0A9D4NAI1"/>
<organism evidence="1 2">
    <name type="scientific">Dreissena polymorpha</name>
    <name type="common">Zebra mussel</name>
    <name type="synonym">Mytilus polymorpha</name>
    <dbReference type="NCBI Taxonomy" id="45954"/>
    <lineage>
        <taxon>Eukaryota</taxon>
        <taxon>Metazoa</taxon>
        <taxon>Spiralia</taxon>
        <taxon>Lophotrochozoa</taxon>
        <taxon>Mollusca</taxon>
        <taxon>Bivalvia</taxon>
        <taxon>Autobranchia</taxon>
        <taxon>Heteroconchia</taxon>
        <taxon>Euheterodonta</taxon>
        <taxon>Imparidentia</taxon>
        <taxon>Neoheterodontei</taxon>
        <taxon>Myida</taxon>
        <taxon>Dreissenoidea</taxon>
        <taxon>Dreissenidae</taxon>
        <taxon>Dreissena</taxon>
    </lineage>
</organism>
<protein>
    <submittedName>
        <fullName evidence="1">Uncharacterized protein</fullName>
    </submittedName>
</protein>